<comment type="caution">
    <text evidence="4">The sequence shown here is derived from an EMBL/GenBank/DDBJ whole genome shotgun (WGS) entry which is preliminary data.</text>
</comment>
<evidence type="ECO:0000259" key="3">
    <source>
        <dbReference type="SMART" id="SM00338"/>
    </source>
</evidence>
<evidence type="ECO:0000313" key="5">
    <source>
        <dbReference type="Proteomes" id="UP001642482"/>
    </source>
</evidence>
<reference evidence="4 5" key="1">
    <citation type="submission" date="2024-01" db="EMBL/GenBank/DDBJ databases">
        <authorList>
            <person name="Allen C."/>
            <person name="Tagirdzhanova G."/>
        </authorList>
    </citation>
    <scope>NUCLEOTIDE SEQUENCE [LARGE SCALE GENOMIC DNA]</scope>
</reference>
<dbReference type="EMBL" id="CAWUHD010000130">
    <property type="protein sequence ID" value="CAK7234138.1"/>
    <property type="molecule type" value="Genomic_DNA"/>
</dbReference>
<dbReference type="InterPro" id="IPR004827">
    <property type="entry name" value="bZIP"/>
</dbReference>
<name>A0ABP0CQS5_9PEZI</name>
<organism evidence="4 5">
    <name type="scientific">Sporothrix eucalyptigena</name>
    <dbReference type="NCBI Taxonomy" id="1812306"/>
    <lineage>
        <taxon>Eukaryota</taxon>
        <taxon>Fungi</taxon>
        <taxon>Dikarya</taxon>
        <taxon>Ascomycota</taxon>
        <taxon>Pezizomycotina</taxon>
        <taxon>Sordariomycetes</taxon>
        <taxon>Sordariomycetidae</taxon>
        <taxon>Ophiostomatales</taxon>
        <taxon>Ophiostomataceae</taxon>
        <taxon>Sporothrix</taxon>
    </lineage>
</organism>
<dbReference type="SUPFAM" id="SSF57959">
    <property type="entry name" value="Leucine zipper domain"/>
    <property type="match status" value="1"/>
</dbReference>
<accession>A0ABP0CQS5</accession>
<protein>
    <recommendedName>
        <fullName evidence="3">BZIP domain-containing protein</fullName>
    </recommendedName>
</protein>
<evidence type="ECO:0000256" key="2">
    <source>
        <dbReference type="SAM" id="MobiDB-lite"/>
    </source>
</evidence>
<gene>
    <name evidence="4" type="ORF">SEUCBS140593_008838</name>
</gene>
<feature type="region of interest" description="Disordered" evidence="2">
    <location>
        <begin position="1"/>
        <end position="56"/>
    </location>
</feature>
<keyword evidence="5" id="KW-1185">Reference proteome</keyword>
<feature type="coiled-coil region" evidence="1">
    <location>
        <begin position="57"/>
        <end position="84"/>
    </location>
</feature>
<feature type="compositionally biased region" description="Basic and acidic residues" evidence="2">
    <location>
        <begin position="101"/>
        <end position="117"/>
    </location>
</feature>
<keyword evidence="1" id="KW-0175">Coiled coil</keyword>
<dbReference type="InterPro" id="IPR021833">
    <property type="entry name" value="DUF3425"/>
</dbReference>
<feature type="compositionally biased region" description="Polar residues" evidence="2">
    <location>
        <begin position="118"/>
        <end position="139"/>
    </location>
</feature>
<dbReference type="PANTHER" id="PTHR37012:SF2">
    <property type="entry name" value="BZIP DOMAIN-CONTAINING PROTEIN-RELATED"/>
    <property type="match status" value="1"/>
</dbReference>
<dbReference type="Pfam" id="PF11905">
    <property type="entry name" value="DUF3425"/>
    <property type="match status" value="1"/>
</dbReference>
<dbReference type="PANTHER" id="PTHR37012">
    <property type="entry name" value="B-ZIP TRANSCRIPTION FACTOR (EUROFUNG)-RELATED"/>
    <property type="match status" value="1"/>
</dbReference>
<feature type="region of interest" description="Disordered" evidence="2">
    <location>
        <begin position="101"/>
        <end position="143"/>
    </location>
</feature>
<dbReference type="SMART" id="SM00338">
    <property type="entry name" value="BRLZ"/>
    <property type="match status" value="1"/>
</dbReference>
<dbReference type="InterPro" id="IPR046347">
    <property type="entry name" value="bZIP_sf"/>
</dbReference>
<evidence type="ECO:0000256" key="1">
    <source>
        <dbReference type="SAM" id="Coils"/>
    </source>
</evidence>
<feature type="domain" description="BZIP" evidence="3">
    <location>
        <begin position="37"/>
        <end position="101"/>
    </location>
</feature>
<sequence length="467" mass="51427">MIPEKPTKAEDNSTNKGSAKGGNDSTSKPKIRSVDFLTPEQLRRKREGDRISQKHARQRTKALVEHLQARVQELEVRNSSLAHDLSAASTALALCRCRNGSHEHGHEHNGHGMEDNKTSITDGSWSDLGSETSSSTALSRTMRLDEGGTNLEATLTQMIDGNFPGLDFTMWGGVSGFDDKTFQPGLYTIPYSNGMPGSVPPVPTLPQPAQSQQNLLTPSTAPLPSPTADANLVHAYHSIAKGQHVWSTLPPHVPAMCLLDEVVTNLLQSRRPLESSGGNAQEFQRRTFPSIQSLLNPALSLASSLAEAESASPSSSSSSSAPGPVTNTIVNKIIHVMTVPTLPEQIAILYVMSAVVRWLISPTESNYDSMPEWLRPTPSQLVEPHPPWIDLFVWPRGRERLCRQPRYHNQHALMSRLCNETISINWPHHPSDMILQTNGTEYVLNPIFDRHIKNIDNWTVGKKVIQA</sequence>
<evidence type="ECO:0000313" key="4">
    <source>
        <dbReference type="EMBL" id="CAK7234138.1"/>
    </source>
</evidence>
<dbReference type="Proteomes" id="UP001642482">
    <property type="component" value="Unassembled WGS sequence"/>
</dbReference>
<feature type="compositionally biased region" description="Basic and acidic residues" evidence="2">
    <location>
        <begin position="1"/>
        <end position="13"/>
    </location>
</feature>
<feature type="compositionally biased region" description="Polar residues" evidence="2">
    <location>
        <begin position="14"/>
        <end position="28"/>
    </location>
</feature>
<proteinExistence type="predicted"/>